<name>A0A368W503_9BACL</name>
<dbReference type="Proteomes" id="UP000252415">
    <property type="component" value="Unassembled WGS sequence"/>
</dbReference>
<feature type="transmembrane region" description="Helical" evidence="1">
    <location>
        <begin position="241"/>
        <end position="260"/>
    </location>
</feature>
<accession>A0A368W503</accession>
<evidence type="ECO:0000313" key="3">
    <source>
        <dbReference type="Proteomes" id="UP000252415"/>
    </source>
</evidence>
<keyword evidence="3" id="KW-1185">Reference proteome</keyword>
<evidence type="ECO:0000256" key="1">
    <source>
        <dbReference type="SAM" id="Phobius"/>
    </source>
</evidence>
<feature type="transmembrane region" description="Helical" evidence="1">
    <location>
        <begin position="266"/>
        <end position="285"/>
    </location>
</feature>
<dbReference type="Pfam" id="PF13781">
    <property type="entry name" value="DoxX_3"/>
    <property type="match status" value="1"/>
</dbReference>
<keyword evidence="1" id="KW-0812">Transmembrane</keyword>
<keyword evidence="1" id="KW-0472">Membrane</keyword>
<proteinExistence type="predicted"/>
<sequence length="306" mass="35266">MKNEPIYVELDIHTSLEELLEHTQTPELHEQWDLRFTEIRYLPRASEADKQSFLYKTRIGFGLNIAGTGKTSSKLHHNANERLSTLTFGSDQPVSLIRQGGGYWKYKQNGKGVTFITLYDYKTRFGIAGRLLDRYLFRPLFGYATGWSFDRLRIWLEERIPPAVVAERALIHYASVLIMMLLWCYEGIVPKLLYPEAGELSIMKQLGMFEGMELQMVQLLGISETGFGLLAAYWHRKKWTSIVQIVVLLLLNLPALVYLPELLRSPFNPLTLTLPMIGLCLAAHWSRRHLPKASRCKRKLAQVQKN</sequence>
<dbReference type="InterPro" id="IPR025695">
    <property type="entry name" value="DoxX-like"/>
</dbReference>
<gene>
    <name evidence="2" type="ORF">DFP97_10227</name>
</gene>
<dbReference type="OrthoDB" id="6199084at2"/>
<comment type="caution">
    <text evidence="2">The sequence shown here is derived from an EMBL/GenBank/DDBJ whole genome shotgun (WGS) entry which is preliminary data.</text>
</comment>
<dbReference type="EMBL" id="QPJD01000002">
    <property type="protein sequence ID" value="RCW50835.1"/>
    <property type="molecule type" value="Genomic_DNA"/>
</dbReference>
<organism evidence="2 3">
    <name type="scientific">Paenibacillus prosopidis</name>
    <dbReference type="NCBI Taxonomy" id="630520"/>
    <lineage>
        <taxon>Bacteria</taxon>
        <taxon>Bacillati</taxon>
        <taxon>Bacillota</taxon>
        <taxon>Bacilli</taxon>
        <taxon>Bacillales</taxon>
        <taxon>Paenibacillaceae</taxon>
        <taxon>Paenibacillus</taxon>
    </lineage>
</organism>
<evidence type="ECO:0000313" key="2">
    <source>
        <dbReference type="EMBL" id="RCW50835.1"/>
    </source>
</evidence>
<dbReference type="RefSeq" id="WP_114378363.1">
    <property type="nucleotide sequence ID" value="NZ_QPJD01000002.1"/>
</dbReference>
<keyword evidence="1" id="KW-1133">Transmembrane helix</keyword>
<dbReference type="AlphaFoldDB" id="A0A368W503"/>
<reference evidence="2 3" key="1">
    <citation type="submission" date="2018-07" db="EMBL/GenBank/DDBJ databases">
        <title>Genomic Encyclopedia of Type Strains, Phase III (KMG-III): the genomes of soil and plant-associated and newly described type strains.</title>
        <authorList>
            <person name="Whitman W."/>
        </authorList>
    </citation>
    <scope>NUCLEOTIDE SEQUENCE [LARGE SCALE GENOMIC DNA]</scope>
    <source>
        <strain evidence="2 3">CECT 7506</strain>
    </source>
</reference>
<protein>
    <submittedName>
        <fullName evidence="2">DoxX-like protein</fullName>
    </submittedName>
</protein>
<feature type="transmembrane region" description="Helical" evidence="1">
    <location>
        <begin position="214"/>
        <end position="234"/>
    </location>
</feature>